<evidence type="ECO:0000256" key="7">
    <source>
        <dbReference type="ARBA" id="ARBA00023237"/>
    </source>
</evidence>
<keyword evidence="10" id="KW-0732">Signal</keyword>
<accession>A0A6N8JBM7</accession>
<evidence type="ECO:0000256" key="2">
    <source>
        <dbReference type="ARBA" id="ARBA00022448"/>
    </source>
</evidence>
<dbReference type="SUPFAM" id="SSF56935">
    <property type="entry name" value="Porins"/>
    <property type="match status" value="1"/>
</dbReference>
<dbReference type="NCBIfam" id="TIGR04057">
    <property type="entry name" value="SusC_RagA_signa"/>
    <property type="match status" value="1"/>
</dbReference>
<evidence type="ECO:0000256" key="10">
    <source>
        <dbReference type="SAM" id="SignalP"/>
    </source>
</evidence>
<keyword evidence="3 8" id="KW-1134">Transmembrane beta strand</keyword>
<proteinExistence type="inferred from homology"/>
<dbReference type="AlphaFoldDB" id="A0A6N8JBM7"/>
<dbReference type="NCBIfam" id="TIGR04056">
    <property type="entry name" value="OMP_RagA_SusC"/>
    <property type="match status" value="1"/>
</dbReference>
<name>A0A6N8JBM7_9BACT</name>
<dbReference type="InterPro" id="IPR037066">
    <property type="entry name" value="Plug_dom_sf"/>
</dbReference>
<evidence type="ECO:0000313" key="13">
    <source>
        <dbReference type="EMBL" id="MVT42583.1"/>
    </source>
</evidence>
<dbReference type="InterPro" id="IPR023996">
    <property type="entry name" value="TonB-dep_OMP_SusC/RagA"/>
</dbReference>
<reference evidence="13 14" key="1">
    <citation type="submission" date="2019-12" db="EMBL/GenBank/DDBJ databases">
        <title>The draft genomic sequence of strain Chitinophaga oryziterrae JCM 16595.</title>
        <authorList>
            <person name="Zhang X."/>
        </authorList>
    </citation>
    <scope>NUCLEOTIDE SEQUENCE [LARGE SCALE GENOMIC DNA]</scope>
    <source>
        <strain evidence="13 14">JCM 16595</strain>
    </source>
</reference>
<dbReference type="Gene3D" id="2.60.40.1120">
    <property type="entry name" value="Carboxypeptidase-like, regulatory domain"/>
    <property type="match status" value="1"/>
</dbReference>
<evidence type="ECO:0000256" key="5">
    <source>
        <dbReference type="ARBA" id="ARBA00023077"/>
    </source>
</evidence>
<gene>
    <name evidence="13" type="ORF">GO495_18470</name>
</gene>
<dbReference type="Pfam" id="PF00593">
    <property type="entry name" value="TonB_dep_Rec_b-barrel"/>
    <property type="match status" value="1"/>
</dbReference>
<evidence type="ECO:0000256" key="9">
    <source>
        <dbReference type="RuleBase" id="RU003357"/>
    </source>
</evidence>
<dbReference type="SUPFAM" id="SSF49464">
    <property type="entry name" value="Carboxypeptidase regulatory domain-like"/>
    <property type="match status" value="1"/>
</dbReference>
<dbReference type="Pfam" id="PF07715">
    <property type="entry name" value="Plug"/>
    <property type="match status" value="1"/>
</dbReference>
<evidence type="ECO:0000313" key="14">
    <source>
        <dbReference type="Proteomes" id="UP000468388"/>
    </source>
</evidence>
<feature type="chain" id="PRO_5026847435" evidence="10">
    <location>
        <begin position="26"/>
        <end position="986"/>
    </location>
</feature>
<evidence type="ECO:0000256" key="8">
    <source>
        <dbReference type="PROSITE-ProRule" id="PRU01360"/>
    </source>
</evidence>
<dbReference type="InterPro" id="IPR036942">
    <property type="entry name" value="Beta-barrel_TonB_sf"/>
</dbReference>
<evidence type="ECO:0000256" key="1">
    <source>
        <dbReference type="ARBA" id="ARBA00004571"/>
    </source>
</evidence>
<dbReference type="InterPro" id="IPR000531">
    <property type="entry name" value="Beta-barrel_TonB"/>
</dbReference>
<protein>
    <submittedName>
        <fullName evidence="13">SusC/RagA family TonB-linked outer membrane protein</fullName>
    </submittedName>
</protein>
<keyword evidence="6 8" id="KW-0472">Membrane</keyword>
<sequence length="986" mass="105852">MTNLLFRKVRLLCSLLLLTAGIASAQAQTKPITGKVTDESGMAIPGASIQVKGTSSGTSTGVDGSFKLNAPSNATTLIVSFIGYVKQEVIITGKSEISVTLKAESTTLTDVVVVGYGTSRKKDLTGSVVSIKSADFNKGIVTAPDQLIQGKVAGLMVVNNSGAPGGATTVRIRGNSSVRTGNQPLYVVDGMPLDGRTAKPSVAANGLGQTPDANPLNFINSFDIQSMDVLKDASATAIYGARGANGVVIITTKKGVAGPPRLDVSYSAGVSKIMKKLDVLDAAGYRSALKQYNLTSGDEGSSADGLESILRTGTTQNVNVGVSGGSDNSTYRASFGLLDQQGIVKKTGLKKYTANLNGQYKFLDNNRLGIDYSVQAAHTTEQIAPITNDAGFTGSLIGQALQWNPTLALHKPDGSFNILGVGSAINPEAMSAAYDDNVNINSILASISPYFKFTNDLEYRFTFSINHQVGERETQIASFINIDQVFGNGQAYYGNNTLTSRLFTHTLNYNKQVTKALYLSAVAGYEYQRFDYKGRSLGGLGFSTDQLKYTDILQSPSQTNTFITSFRNPKSELQSYFGRANLNFFDKYLLTATLRADGSSKFGTNNKYGYFPSFAAKWNLSNEAFLKDNKTINQLALRVGWGLTGNQEFPAGAAQEQYTVNSNGGASLSNVANPNLKWESSKQLNAGVDYTFFGGRLYGSLDYFRKNTTNLLFNFPAIQPAPASNYWINLPANVINKGVEIVLRGDIIATKNLTWNLGVNATFLNNELKNYDGPPVLTGSISGQGVSNAYAQKLVNGRPLNSFYVRQFLGFDDNGQGKYTDGGNSQFFLGNPNPTTMLGINTSVNYKQWTLGINSHGAFGMDVYNNTANTVLPIGNLGSRNISAKLVGTKESLSNPITVSSRYLEKADFMKLDNATLSYNIGNIGKVIKGASIYITGQNLFIITKYSGFDPEVNTDKSINGVTSFGIEYSPYPTARSFLAGINFSL</sequence>
<evidence type="ECO:0000259" key="11">
    <source>
        <dbReference type="Pfam" id="PF00593"/>
    </source>
</evidence>
<evidence type="ECO:0000259" key="12">
    <source>
        <dbReference type="Pfam" id="PF07715"/>
    </source>
</evidence>
<dbReference type="Proteomes" id="UP000468388">
    <property type="component" value="Unassembled WGS sequence"/>
</dbReference>
<dbReference type="Pfam" id="PF13715">
    <property type="entry name" value="CarbopepD_reg_2"/>
    <property type="match status" value="1"/>
</dbReference>
<dbReference type="GO" id="GO:0009279">
    <property type="term" value="C:cell outer membrane"/>
    <property type="evidence" value="ECO:0007669"/>
    <property type="project" value="UniProtKB-SubCell"/>
</dbReference>
<keyword evidence="7 8" id="KW-0998">Cell outer membrane</keyword>
<keyword evidence="5 9" id="KW-0798">TonB box</keyword>
<dbReference type="InterPro" id="IPR008969">
    <property type="entry name" value="CarboxyPept-like_regulatory"/>
</dbReference>
<dbReference type="Gene3D" id="2.40.170.20">
    <property type="entry name" value="TonB-dependent receptor, beta-barrel domain"/>
    <property type="match status" value="1"/>
</dbReference>
<dbReference type="OrthoDB" id="9768177at2"/>
<keyword evidence="14" id="KW-1185">Reference proteome</keyword>
<dbReference type="InterPro" id="IPR023997">
    <property type="entry name" value="TonB-dep_OMP_SusC/RagA_CS"/>
</dbReference>
<dbReference type="InterPro" id="IPR012910">
    <property type="entry name" value="Plug_dom"/>
</dbReference>
<dbReference type="Gene3D" id="2.170.130.10">
    <property type="entry name" value="TonB-dependent receptor, plug domain"/>
    <property type="match status" value="1"/>
</dbReference>
<comment type="subcellular location">
    <subcellularLocation>
        <location evidence="1 8">Cell outer membrane</location>
        <topology evidence="1 8">Multi-pass membrane protein</topology>
    </subcellularLocation>
</comment>
<dbReference type="PROSITE" id="PS52016">
    <property type="entry name" value="TONB_DEPENDENT_REC_3"/>
    <property type="match status" value="1"/>
</dbReference>
<dbReference type="RefSeq" id="WP_157301206.1">
    <property type="nucleotide sequence ID" value="NZ_BAAAZB010000002.1"/>
</dbReference>
<feature type="signal peptide" evidence="10">
    <location>
        <begin position="1"/>
        <end position="25"/>
    </location>
</feature>
<dbReference type="EMBL" id="WRXO01000005">
    <property type="protein sequence ID" value="MVT42583.1"/>
    <property type="molecule type" value="Genomic_DNA"/>
</dbReference>
<comment type="caution">
    <text evidence="13">The sequence shown here is derived from an EMBL/GenBank/DDBJ whole genome shotgun (WGS) entry which is preliminary data.</text>
</comment>
<comment type="similarity">
    <text evidence="8 9">Belongs to the TonB-dependent receptor family.</text>
</comment>
<feature type="domain" description="TonB-dependent receptor-like beta-barrel" evidence="11">
    <location>
        <begin position="450"/>
        <end position="853"/>
    </location>
</feature>
<feature type="domain" description="TonB-dependent receptor plug" evidence="12">
    <location>
        <begin position="121"/>
        <end position="247"/>
    </location>
</feature>
<evidence type="ECO:0000256" key="3">
    <source>
        <dbReference type="ARBA" id="ARBA00022452"/>
    </source>
</evidence>
<keyword evidence="4 8" id="KW-0812">Transmembrane</keyword>
<dbReference type="InterPro" id="IPR039426">
    <property type="entry name" value="TonB-dep_rcpt-like"/>
</dbReference>
<organism evidence="13 14">
    <name type="scientific">Chitinophaga oryziterrae</name>
    <dbReference type="NCBI Taxonomy" id="1031224"/>
    <lineage>
        <taxon>Bacteria</taxon>
        <taxon>Pseudomonadati</taxon>
        <taxon>Bacteroidota</taxon>
        <taxon>Chitinophagia</taxon>
        <taxon>Chitinophagales</taxon>
        <taxon>Chitinophagaceae</taxon>
        <taxon>Chitinophaga</taxon>
    </lineage>
</organism>
<evidence type="ECO:0000256" key="6">
    <source>
        <dbReference type="ARBA" id="ARBA00023136"/>
    </source>
</evidence>
<evidence type="ECO:0000256" key="4">
    <source>
        <dbReference type="ARBA" id="ARBA00022692"/>
    </source>
</evidence>
<keyword evidence="2 8" id="KW-0813">Transport</keyword>